<evidence type="ECO:0000313" key="1">
    <source>
        <dbReference type="EMBL" id="MQM14923.1"/>
    </source>
</evidence>
<evidence type="ECO:0000313" key="2">
    <source>
        <dbReference type="Proteomes" id="UP000652761"/>
    </source>
</evidence>
<reference evidence="1" key="1">
    <citation type="submission" date="2017-07" db="EMBL/GenBank/DDBJ databases">
        <title>Taro Niue Genome Assembly and Annotation.</title>
        <authorList>
            <person name="Atibalentja N."/>
            <person name="Keating K."/>
            <person name="Fields C.J."/>
        </authorList>
    </citation>
    <scope>NUCLEOTIDE SEQUENCE</scope>
    <source>
        <strain evidence="1">Niue_2</strain>
        <tissue evidence="1">Leaf</tissue>
    </source>
</reference>
<dbReference type="Pfam" id="PF03004">
    <property type="entry name" value="Transposase_24"/>
    <property type="match status" value="1"/>
</dbReference>
<name>A0A843WU38_COLES</name>
<dbReference type="AlphaFoldDB" id="A0A843WU38"/>
<proteinExistence type="predicted"/>
<keyword evidence="2" id="KW-1185">Reference proteome</keyword>
<accession>A0A843WU38</accession>
<dbReference type="EMBL" id="NMUH01006287">
    <property type="protein sequence ID" value="MQM14923.1"/>
    <property type="molecule type" value="Genomic_DNA"/>
</dbReference>
<protein>
    <submittedName>
        <fullName evidence="1">Uncharacterized protein</fullName>
    </submittedName>
</protein>
<comment type="caution">
    <text evidence="1">The sequence shown here is derived from an EMBL/GenBank/DDBJ whole genome shotgun (WGS) entry which is preliminary data.</text>
</comment>
<sequence length="214" mass="23045">MTSLSTLPYMHPTATGKSHLYWLPCSGEFTRPHPRVPVAGPSSVSPTVAAAAGPASVSPPVAAGWGQSTPSPNIVVGPVPEDAVSLQEGSTPQECEEKCTESFSECIPDSLEGAGIDMDEERLLGNSVQHMGCREMATNIHNNESESGCQSRGQHAYKWEKELKRPPTFQEVFDKTLKKKGTDQYISDRAQEVATQVSDIVQAHHSQTLSQALS</sequence>
<dbReference type="InterPro" id="IPR004252">
    <property type="entry name" value="Probable_transposase_24"/>
</dbReference>
<organism evidence="1 2">
    <name type="scientific">Colocasia esculenta</name>
    <name type="common">Wild taro</name>
    <name type="synonym">Arum esculentum</name>
    <dbReference type="NCBI Taxonomy" id="4460"/>
    <lineage>
        <taxon>Eukaryota</taxon>
        <taxon>Viridiplantae</taxon>
        <taxon>Streptophyta</taxon>
        <taxon>Embryophyta</taxon>
        <taxon>Tracheophyta</taxon>
        <taxon>Spermatophyta</taxon>
        <taxon>Magnoliopsida</taxon>
        <taxon>Liliopsida</taxon>
        <taxon>Araceae</taxon>
        <taxon>Aroideae</taxon>
        <taxon>Colocasieae</taxon>
        <taxon>Colocasia</taxon>
    </lineage>
</organism>
<gene>
    <name evidence="1" type="ORF">Taro_047858</name>
</gene>
<dbReference type="Proteomes" id="UP000652761">
    <property type="component" value="Unassembled WGS sequence"/>
</dbReference>